<gene>
    <name evidence="2" type="ORF">CEUTPL_LOCUS3042</name>
</gene>
<keyword evidence="1" id="KW-1133">Transmembrane helix</keyword>
<dbReference type="Pfam" id="PF15860">
    <property type="entry name" value="DUF4728"/>
    <property type="match status" value="1"/>
</dbReference>
<evidence type="ECO:0000313" key="2">
    <source>
        <dbReference type="EMBL" id="CAG9762362.1"/>
    </source>
</evidence>
<reference evidence="2" key="1">
    <citation type="submission" date="2022-01" db="EMBL/GenBank/DDBJ databases">
        <authorList>
            <person name="King R."/>
        </authorList>
    </citation>
    <scope>NUCLEOTIDE SEQUENCE</scope>
</reference>
<feature type="transmembrane region" description="Helical" evidence="1">
    <location>
        <begin position="60"/>
        <end position="85"/>
    </location>
</feature>
<feature type="transmembrane region" description="Helical" evidence="1">
    <location>
        <begin position="129"/>
        <end position="152"/>
    </location>
</feature>
<sequence>MGVPELSNCCGVSLKHGTIIIGVLNSIGAFTCMMMSAAYAVHPHELIEMNDDSVVPKLEILKGILITIAVASALQCIFSILLIFGAASNHPSLLTPWLVLNPVGLFVYVVGTLIAIIHHTGNNSTPYVVGHVFFSVWATVMVGFQLLVIYSFRTHLKRLNF</sequence>
<dbReference type="PANTHER" id="PTHR34609">
    <property type="entry name" value="GEO08273P1-RELATED"/>
    <property type="match status" value="1"/>
</dbReference>
<dbReference type="PANTHER" id="PTHR34609:SF17">
    <property type="entry name" value="GEO08273P1-RELATED"/>
    <property type="match status" value="1"/>
</dbReference>
<keyword evidence="1" id="KW-0812">Transmembrane</keyword>
<dbReference type="EMBL" id="OU892287">
    <property type="protein sequence ID" value="CAG9762362.1"/>
    <property type="molecule type" value="Genomic_DNA"/>
</dbReference>
<keyword evidence="3" id="KW-1185">Reference proteome</keyword>
<dbReference type="InterPro" id="IPR053077">
    <property type="entry name" value="MARVEL_domain_protein_3"/>
</dbReference>
<feature type="transmembrane region" description="Helical" evidence="1">
    <location>
        <begin position="20"/>
        <end position="40"/>
    </location>
</feature>
<dbReference type="InterPro" id="IPR031720">
    <property type="entry name" value="DUF4728"/>
</dbReference>
<organism evidence="2 3">
    <name type="scientific">Ceutorhynchus assimilis</name>
    <name type="common">cabbage seed weevil</name>
    <dbReference type="NCBI Taxonomy" id="467358"/>
    <lineage>
        <taxon>Eukaryota</taxon>
        <taxon>Metazoa</taxon>
        <taxon>Ecdysozoa</taxon>
        <taxon>Arthropoda</taxon>
        <taxon>Hexapoda</taxon>
        <taxon>Insecta</taxon>
        <taxon>Pterygota</taxon>
        <taxon>Neoptera</taxon>
        <taxon>Endopterygota</taxon>
        <taxon>Coleoptera</taxon>
        <taxon>Polyphaga</taxon>
        <taxon>Cucujiformia</taxon>
        <taxon>Curculionidae</taxon>
        <taxon>Ceutorhynchinae</taxon>
        <taxon>Ceutorhynchus</taxon>
    </lineage>
</organism>
<dbReference type="AlphaFoldDB" id="A0A9N9MHN7"/>
<evidence type="ECO:0000313" key="3">
    <source>
        <dbReference type="Proteomes" id="UP001152799"/>
    </source>
</evidence>
<name>A0A9N9MHN7_9CUCU</name>
<dbReference type="Proteomes" id="UP001152799">
    <property type="component" value="Chromosome 11"/>
</dbReference>
<evidence type="ECO:0000256" key="1">
    <source>
        <dbReference type="SAM" id="Phobius"/>
    </source>
</evidence>
<protein>
    <submittedName>
        <fullName evidence="2">Uncharacterized protein</fullName>
    </submittedName>
</protein>
<dbReference type="OrthoDB" id="6347032at2759"/>
<proteinExistence type="predicted"/>
<feature type="transmembrane region" description="Helical" evidence="1">
    <location>
        <begin position="97"/>
        <end position="117"/>
    </location>
</feature>
<keyword evidence="1" id="KW-0472">Membrane</keyword>
<accession>A0A9N9MHN7</accession>